<dbReference type="Pfam" id="PF00077">
    <property type="entry name" value="RVP"/>
    <property type="match status" value="1"/>
</dbReference>
<keyword evidence="1" id="KW-0645">Protease</keyword>
<keyword evidence="3" id="KW-0378">Hydrolase</keyword>
<dbReference type="InterPro" id="IPR001995">
    <property type="entry name" value="Peptidase_A2_cat"/>
</dbReference>
<comment type="caution">
    <text evidence="5">The sequence shown here is derived from an EMBL/GenBank/DDBJ whole genome shotgun (WGS) entry which is preliminary data.</text>
</comment>
<dbReference type="GO" id="GO:0004190">
    <property type="term" value="F:aspartic-type endopeptidase activity"/>
    <property type="evidence" value="ECO:0007669"/>
    <property type="project" value="UniProtKB-KW"/>
</dbReference>
<reference evidence="5 6" key="1">
    <citation type="submission" date="2018-07" db="EMBL/GenBank/DDBJ databases">
        <title>A high quality draft genome assembly of the barn swallow (H. rustica rustica).</title>
        <authorList>
            <person name="Formenti G."/>
            <person name="Chiara M."/>
            <person name="Poveda L."/>
            <person name="Francoijs K.-J."/>
            <person name="Bonisoli-Alquati A."/>
            <person name="Canova L."/>
            <person name="Gianfranceschi L."/>
            <person name="Horner D.S."/>
            <person name="Saino N."/>
        </authorList>
    </citation>
    <scope>NUCLEOTIDE SEQUENCE [LARGE SCALE GENOMIC DNA]</scope>
    <source>
        <strain evidence="5">Chelidonia</strain>
        <tissue evidence="5">Blood</tissue>
    </source>
</reference>
<dbReference type="Gene3D" id="3.30.70.270">
    <property type="match status" value="1"/>
</dbReference>
<evidence type="ECO:0000313" key="6">
    <source>
        <dbReference type="Proteomes" id="UP000269221"/>
    </source>
</evidence>
<dbReference type="GO" id="GO:0006508">
    <property type="term" value="P:proteolysis"/>
    <property type="evidence" value="ECO:0007669"/>
    <property type="project" value="UniProtKB-KW"/>
</dbReference>
<evidence type="ECO:0000313" key="5">
    <source>
        <dbReference type="EMBL" id="RMC10169.1"/>
    </source>
</evidence>
<evidence type="ECO:0000256" key="3">
    <source>
        <dbReference type="ARBA" id="ARBA00022801"/>
    </source>
</evidence>
<dbReference type="Proteomes" id="UP000269221">
    <property type="component" value="Unassembled WGS sequence"/>
</dbReference>
<sequence>MGRSKGGGEKKRKNANVDLTNPALSSSAFQQKSLDVTLSDHDITRPNPTTERLWETFRRQLTEPVYLSDTDWHLGSMDLWIAGSWQHVGSKYVIVGDTKHTLQEIEILLGLVSSNPEQLFLLLRCVCPPLFLPKGQIIAQVIPAPDMFLERDIARNRRPEVCSTQAIGRDKLKIWCEVCCGGEVINIKGLLDTGAHVTVIPKWMWPSHWELQNVAGHVEGFEHQEKKIQRMLPWKCLGLEIGMRTIVPQKLTVKNNIKNLADVQQLCGSLNWRSGYGIYSGSVEIME</sequence>
<evidence type="ECO:0000259" key="4">
    <source>
        <dbReference type="PROSITE" id="PS50175"/>
    </source>
</evidence>
<dbReference type="SUPFAM" id="SSF50630">
    <property type="entry name" value="Acid proteases"/>
    <property type="match status" value="1"/>
</dbReference>
<dbReference type="AlphaFoldDB" id="A0A3M0KAF7"/>
<evidence type="ECO:0000256" key="2">
    <source>
        <dbReference type="ARBA" id="ARBA00022750"/>
    </source>
</evidence>
<dbReference type="EMBL" id="QRBI01000112">
    <property type="protein sequence ID" value="RMC10169.1"/>
    <property type="molecule type" value="Genomic_DNA"/>
</dbReference>
<dbReference type="InterPro" id="IPR018061">
    <property type="entry name" value="Retropepsins"/>
</dbReference>
<keyword evidence="6" id="KW-1185">Reference proteome</keyword>
<dbReference type="PANTHER" id="PTHR19422">
    <property type="entry name" value="GAG RETROVIRAL POLYPROTEIN"/>
    <property type="match status" value="1"/>
</dbReference>
<accession>A0A3M0KAF7</accession>
<protein>
    <recommendedName>
        <fullName evidence="4">Peptidase A2 domain-containing protein</fullName>
    </recommendedName>
</protein>
<dbReference type="PANTHER" id="PTHR19422:SF123">
    <property type="entry name" value="RT1 CLASS I, LOCUS CE15"/>
    <property type="match status" value="1"/>
</dbReference>
<feature type="domain" description="Peptidase A2" evidence="4">
    <location>
        <begin position="187"/>
        <end position="220"/>
    </location>
</feature>
<dbReference type="InterPro" id="IPR051592">
    <property type="entry name" value="HERV-K_Pro_peptidase_A2"/>
</dbReference>
<dbReference type="InterPro" id="IPR043128">
    <property type="entry name" value="Rev_trsase/Diguanyl_cyclase"/>
</dbReference>
<evidence type="ECO:0000256" key="1">
    <source>
        <dbReference type="ARBA" id="ARBA00022670"/>
    </source>
</evidence>
<keyword evidence="2" id="KW-0064">Aspartyl protease</keyword>
<name>A0A3M0KAF7_HIRRU</name>
<dbReference type="PROSITE" id="PS50175">
    <property type="entry name" value="ASP_PROT_RETROV"/>
    <property type="match status" value="1"/>
</dbReference>
<organism evidence="5 6">
    <name type="scientific">Hirundo rustica rustica</name>
    <dbReference type="NCBI Taxonomy" id="333673"/>
    <lineage>
        <taxon>Eukaryota</taxon>
        <taxon>Metazoa</taxon>
        <taxon>Chordata</taxon>
        <taxon>Craniata</taxon>
        <taxon>Vertebrata</taxon>
        <taxon>Euteleostomi</taxon>
        <taxon>Archelosauria</taxon>
        <taxon>Archosauria</taxon>
        <taxon>Dinosauria</taxon>
        <taxon>Saurischia</taxon>
        <taxon>Theropoda</taxon>
        <taxon>Coelurosauria</taxon>
        <taxon>Aves</taxon>
        <taxon>Neognathae</taxon>
        <taxon>Neoaves</taxon>
        <taxon>Telluraves</taxon>
        <taxon>Australaves</taxon>
        <taxon>Passeriformes</taxon>
        <taxon>Sylvioidea</taxon>
        <taxon>Hirundinidae</taxon>
        <taxon>Hirundo</taxon>
    </lineage>
</organism>
<proteinExistence type="predicted"/>
<dbReference type="InterPro" id="IPR021109">
    <property type="entry name" value="Peptidase_aspartic_dom_sf"/>
</dbReference>
<gene>
    <name evidence="5" type="ORF">DUI87_12968</name>
</gene>